<feature type="transmembrane region" description="Helical" evidence="7">
    <location>
        <begin position="45"/>
        <end position="69"/>
    </location>
</feature>
<keyword evidence="4 7" id="KW-0812">Transmembrane</keyword>
<dbReference type="GO" id="GO:0005886">
    <property type="term" value="C:plasma membrane"/>
    <property type="evidence" value="ECO:0007669"/>
    <property type="project" value="UniProtKB-SubCell"/>
</dbReference>
<reference evidence="8" key="1">
    <citation type="submission" date="2014-08" db="EMBL/GenBank/DDBJ databases">
        <authorList>
            <person name="Falentin Helene"/>
        </authorList>
    </citation>
    <scope>NUCLEOTIDE SEQUENCE</scope>
</reference>
<feature type="transmembrane region" description="Helical" evidence="7">
    <location>
        <begin position="173"/>
        <end position="191"/>
    </location>
</feature>
<name>A0A0B7NYS5_PROFF</name>
<feature type="transmembrane region" description="Helical" evidence="7">
    <location>
        <begin position="90"/>
        <end position="112"/>
    </location>
</feature>
<comment type="subcellular location">
    <subcellularLocation>
        <location evidence="1">Cell membrane</location>
        <topology evidence="1">Multi-pass membrane protein</topology>
    </subcellularLocation>
</comment>
<evidence type="ECO:0000256" key="5">
    <source>
        <dbReference type="ARBA" id="ARBA00022989"/>
    </source>
</evidence>
<evidence type="ECO:0000256" key="2">
    <source>
        <dbReference type="ARBA" id="ARBA00007430"/>
    </source>
</evidence>
<evidence type="ECO:0000256" key="3">
    <source>
        <dbReference type="ARBA" id="ARBA00022475"/>
    </source>
</evidence>
<feature type="transmembrane region" description="Helical" evidence="7">
    <location>
        <begin position="12"/>
        <end position="33"/>
    </location>
</feature>
<comment type="similarity">
    <text evidence="2">Belongs to the polysaccharide synthase family.</text>
</comment>
<organism evidence="8">
    <name type="scientific">Propionibacterium freudenreichii subsp. freudenreichii</name>
    <dbReference type="NCBI Taxonomy" id="66712"/>
    <lineage>
        <taxon>Bacteria</taxon>
        <taxon>Bacillati</taxon>
        <taxon>Actinomycetota</taxon>
        <taxon>Actinomycetes</taxon>
        <taxon>Propionibacteriales</taxon>
        <taxon>Propionibacteriaceae</taxon>
        <taxon>Propionibacterium</taxon>
    </lineage>
</organism>
<feature type="transmembrane region" description="Helical" evidence="7">
    <location>
        <begin position="118"/>
        <end position="139"/>
    </location>
</feature>
<feature type="transmembrane region" description="Helical" evidence="7">
    <location>
        <begin position="380"/>
        <end position="400"/>
    </location>
</feature>
<accession>A0A0B7NYS5</accession>
<feature type="transmembrane region" description="Helical" evidence="7">
    <location>
        <begin position="326"/>
        <end position="343"/>
    </location>
</feature>
<feature type="transmembrane region" description="Helical" evidence="7">
    <location>
        <begin position="286"/>
        <end position="306"/>
    </location>
</feature>
<keyword evidence="3" id="KW-1003">Cell membrane</keyword>
<evidence type="ECO:0000256" key="7">
    <source>
        <dbReference type="SAM" id="Phobius"/>
    </source>
</evidence>
<evidence type="ECO:0000313" key="8">
    <source>
        <dbReference type="EMBL" id="CEP26032.1"/>
    </source>
</evidence>
<sequence>MNRENAGAVHEVARRLAGFTGWPLLALITPLVVSPLMARIAGDGWSSVVTAMSVGSFGMAAVTWGWSLVGPPRVAQANEADRWSIYRESIHTRLLLSVIVLPLAGVLTALLSVPELRLSAALLAVAFSAVGLLPQWYCIGIGRPTLLGLFDTLPRVVTTLIALPIVLWTRDIIAYPLLLMAGIAFSVWLFPRRVFPQRPSPPRSLRSTWHDITSMASAAGTNLIGVAYSYAPVPIATALLAATASSHFASADQLFRYSLYAITSLGNALQGWSLEVEGVAGRRRHLWAMALNTTLGVVGGLALIFAGPWATSILFGPAVAAEPGTSLWYGVAFFFLSTSTPLLRNLLLPNGRARTVLAATAASAVVGLTAMVVAGWKASAAGIAAGMAGSECLILLVTAWPAMRLLDRRYPAVS</sequence>
<dbReference type="InterPro" id="IPR050833">
    <property type="entry name" value="Poly_Biosynth_Transport"/>
</dbReference>
<gene>
    <name evidence="8" type="ORF">PFCIRM138_03665</name>
</gene>
<dbReference type="EMBL" id="LM676388">
    <property type="protein sequence ID" value="CEP26032.1"/>
    <property type="molecule type" value="Genomic_DNA"/>
</dbReference>
<dbReference type="PANTHER" id="PTHR30250">
    <property type="entry name" value="PST FAMILY PREDICTED COLANIC ACID TRANSPORTER"/>
    <property type="match status" value="1"/>
</dbReference>
<evidence type="ECO:0000256" key="6">
    <source>
        <dbReference type="ARBA" id="ARBA00023136"/>
    </source>
</evidence>
<feature type="transmembrane region" description="Helical" evidence="7">
    <location>
        <begin position="254"/>
        <end position="274"/>
    </location>
</feature>
<keyword evidence="5 7" id="KW-1133">Transmembrane helix</keyword>
<dbReference type="AlphaFoldDB" id="A0A0B7NYS5"/>
<feature type="transmembrane region" description="Helical" evidence="7">
    <location>
        <begin position="355"/>
        <end position="374"/>
    </location>
</feature>
<proteinExistence type="inferred from homology"/>
<evidence type="ECO:0000256" key="4">
    <source>
        <dbReference type="ARBA" id="ARBA00022692"/>
    </source>
</evidence>
<protein>
    <submittedName>
        <fullName evidence="8">Polysaccharide biosynthesis protein</fullName>
    </submittedName>
</protein>
<keyword evidence="6 7" id="KW-0472">Membrane</keyword>
<feature type="transmembrane region" description="Helical" evidence="7">
    <location>
        <begin position="146"/>
        <end position="167"/>
    </location>
</feature>
<evidence type="ECO:0000256" key="1">
    <source>
        <dbReference type="ARBA" id="ARBA00004651"/>
    </source>
</evidence>
<dbReference type="PANTHER" id="PTHR30250:SF10">
    <property type="entry name" value="LIPOPOLYSACCHARIDE BIOSYNTHESIS PROTEIN WZXC"/>
    <property type="match status" value="1"/>
</dbReference>